<dbReference type="EMBL" id="JAEMNV010000012">
    <property type="protein sequence ID" value="MBJ8342544.1"/>
    <property type="molecule type" value="Genomic_DNA"/>
</dbReference>
<gene>
    <name evidence="1" type="ORF">JGU71_27005</name>
</gene>
<dbReference type="Pfam" id="PF13738">
    <property type="entry name" value="Pyr_redox_3"/>
    <property type="match status" value="1"/>
</dbReference>
<accession>A0A934NWH3</accession>
<evidence type="ECO:0000313" key="2">
    <source>
        <dbReference type="Proteomes" id="UP000655868"/>
    </source>
</evidence>
<proteinExistence type="predicted"/>
<protein>
    <submittedName>
        <fullName evidence="1">NAD(P)/FAD-dependent oxidoreductase</fullName>
    </submittedName>
</protein>
<keyword evidence="2" id="KW-1185">Reference proteome</keyword>
<reference evidence="1" key="1">
    <citation type="submission" date="2020-12" db="EMBL/GenBank/DDBJ databases">
        <title>Antrihabitans popcorni sp. nov. and Antrihabitans auranticaus sp. nov., isolated from a larva cave.</title>
        <authorList>
            <person name="Lee S.D."/>
            <person name="Kim I.S."/>
        </authorList>
    </citation>
    <scope>NUCLEOTIDE SEQUENCE</scope>
    <source>
        <strain evidence="1">YC3-6</strain>
    </source>
</reference>
<dbReference type="Gene3D" id="3.50.50.60">
    <property type="entry name" value="FAD/NAD(P)-binding domain"/>
    <property type="match status" value="2"/>
</dbReference>
<dbReference type="AlphaFoldDB" id="A0A934NWH3"/>
<name>A0A934NWH3_9NOCA</name>
<dbReference type="PANTHER" id="PTHR42877">
    <property type="entry name" value="L-ORNITHINE N(5)-MONOOXYGENASE-RELATED"/>
    <property type="match status" value="1"/>
</dbReference>
<evidence type="ECO:0000313" key="1">
    <source>
        <dbReference type="EMBL" id="MBJ8342544.1"/>
    </source>
</evidence>
<comment type="caution">
    <text evidence="1">The sequence shown here is derived from an EMBL/GenBank/DDBJ whole genome shotgun (WGS) entry which is preliminary data.</text>
</comment>
<organism evidence="1 2">
    <name type="scientific">Antrihabitans stalagmiti</name>
    <dbReference type="NCBI Taxonomy" id="2799499"/>
    <lineage>
        <taxon>Bacteria</taxon>
        <taxon>Bacillati</taxon>
        <taxon>Actinomycetota</taxon>
        <taxon>Actinomycetes</taxon>
        <taxon>Mycobacteriales</taxon>
        <taxon>Nocardiaceae</taxon>
        <taxon>Antrihabitans</taxon>
    </lineage>
</organism>
<dbReference type="SUPFAM" id="SSF51905">
    <property type="entry name" value="FAD/NAD(P)-binding domain"/>
    <property type="match status" value="2"/>
</dbReference>
<sequence length="503" mass="57018">MTVHPQHDPQHDPEFDAVIVGAGFGGIGAAIQLNRLGLDNLVILEREDDLGGTWHVNHYPGLAVDIASVTYSYSFEPNPYWSRMFAPGAELKRYAEHVADKYNLRRYMRFNTSVTGSRWDEDEQYWVVNVEDGPSITARYLLTATGFLSQPKTPDIAGIDTFEGKVIHTTKWDDTYDLTDRRAAIIGTGATAVQLVPRVADKVRELTVYQRTPIWLVPKVDLPIPGVVQRLFDKAPATQKVARVVNSGVLEAIMVAGVLHYRQAKIFNKGAELIARAQLRAQVRDKKTREELTPDYSFGCKRPSFSNEYLSAFNKDHVRLETTSIDHIEPNAIVTTDGNRTEIDTLILATGFNLWDVNFPAIEILGRDGRNLGKWWRDNRFQAYEGISVPHFPNFMTLASPYSYSGLSYFTTIESQMKHMDRLLSESKRRGATTFEVKQDANDEFLDRCTEKLDDSVFYNGNCQTSRSYYFNQHGEAAILRPTSTLNALREASRFPLEDYTYA</sequence>
<dbReference type="PRINTS" id="PR00411">
    <property type="entry name" value="PNDRDTASEI"/>
</dbReference>
<dbReference type="RefSeq" id="WP_199708172.1">
    <property type="nucleotide sequence ID" value="NZ_JAEMNV010000012.1"/>
</dbReference>
<dbReference type="PANTHER" id="PTHR42877:SF4">
    <property type="entry name" value="FAD_NAD(P)-BINDING DOMAIN-CONTAINING PROTEIN-RELATED"/>
    <property type="match status" value="1"/>
</dbReference>
<dbReference type="Proteomes" id="UP000655868">
    <property type="component" value="Unassembled WGS sequence"/>
</dbReference>
<dbReference type="InterPro" id="IPR051209">
    <property type="entry name" value="FAD-bind_Monooxygenase_sf"/>
</dbReference>
<dbReference type="InterPro" id="IPR036188">
    <property type="entry name" value="FAD/NAD-bd_sf"/>
</dbReference>